<dbReference type="InterPro" id="IPR036736">
    <property type="entry name" value="ACP-like_sf"/>
</dbReference>
<dbReference type="Proteomes" id="UP000184474">
    <property type="component" value="Unassembled WGS sequence"/>
</dbReference>
<dbReference type="Pfam" id="PF00550">
    <property type="entry name" value="PP-binding"/>
    <property type="match status" value="1"/>
</dbReference>
<evidence type="ECO:0000256" key="2">
    <source>
        <dbReference type="ARBA" id="ARBA00022553"/>
    </source>
</evidence>
<evidence type="ECO:0000256" key="1">
    <source>
        <dbReference type="ARBA" id="ARBA00022450"/>
    </source>
</evidence>
<evidence type="ECO:0000313" key="4">
    <source>
        <dbReference type="EMBL" id="SHK12786.1"/>
    </source>
</evidence>
<feature type="domain" description="Carrier" evidence="3">
    <location>
        <begin position="13"/>
        <end position="91"/>
    </location>
</feature>
<dbReference type="GO" id="GO:0009245">
    <property type="term" value="P:lipid A biosynthetic process"/>
    <property type="evidence" value="ECO:0007669"/>
    <property type="project" value="TreeGrafter"/>
</dbReference>
<dbReference type="SUPFAM" id="SSF47336">
    <property type="entry name" value="ACP-like"/>
    <property type="match status" value="1"/>
</dbReference>
<dbReference type="EMBL" id="FRAA01000003">
    <property type="protein sequence ID" value="SHK12786.1"/>
    <property type="molecule type" value="Genomic_DNA"/>
</dbReference>
<dbReference type="GO" id="GO:0016020">
    <property type="term" value="C:membrane"/>
    <property type="evidence" value="ECO:0007669"/>
    <property type="project" value="GOC"/>
</dbReference>
<keyword evidence="5" id="KW-1185">Reference proteome</keyword>
<dbReference type="PANTHER" id="PTHR20863:SF76">
    <property type="entry name" value="CARRIER DOMAIN-CONTAINING PROTEIN"/>
    <property type="match status" value="1"/>
</dbReference>
<dbReference type="PANTHER" id="PTHR20863">
    <property type="entry name" value="ACYL CARRIER PROTEIN"/>
    <property type="match status" value="1"/>
</dbReference>
<accession>A0A1M6PY52</accession>
<dbReference type="GO" id="GO:0005829">
    <property type="term" value="C:cytosol"/>
    <property type="evidence" value="ECO:0007669"/>
    <property type="project" value="TreeGrafter"/>
</dbReference>
<organism evidence="4 5">
    <name type="scientific">Reichenbachiella agariperforans</name>
    <dbReference type="NCBI Taxonomy" id="156994"/>
    <lineage>
        <taxon>Bacteria</taxon>
        <taxon>Pseudomonadati</taxon>
        <taxon>Bacteroidota</taxon>
        <taxon>Cytophagia</taxon>
        <taxon>Cytophagales</taxon>
        <taxon>Reichenbachiellaceae</taxon>
        <taxon>Reichenbachiella</taxon>
    </lineage>
</organism>
<dbReference type="NCBIfam" id="NF003757">
    <property type="entry name" value="PRK05350.1"/>
    <property type="match status" value="1"/>
</dbReference>
<dbReference type="InterPro" id="IPR003231">
    <property type="entry name" value="ACP"/>
</dbReference>
<keyword evidence="1" id="KW-0596">Phosphopantetheine</keyword>
<dbReference type="STRING" id="156994.SAMN04488028_10389"/>
<keyword evidence="2" id="KW-0597">Phosphoprotein</keyword>
<gene>
    <name evidence="4" type="ORF">SAMN04488028_10389</name>
</gene>
<dbReference type="GO" id="GO:0000035">
    <property type="term" value="F:acyl binding"/>
    <property type="evidence" value="ECO:0007669"/>
    <property type="project" value="TreeGrafter"/>
</dbReference>
<dbReference type="GO" id="GO:0000036">
    <property type="term" value="F:acyl carrier activity"/>
    <property type="evidence" value="ECO:0007669"/>
    <property type="project" value="TreeGrafter"/>
</dbReference>
<dbReference type="PROSITE" id="PS50075">
    <property type="entry name" value="CARRIER"/>
    <property type="match status" value="1"/>
</dbReference>
<dbReference type="AlphaFoldDB" id="A0A1M6PY52"/>
<dbReference type="Gene3D" id="1.10.1200.10">
    <property type="entry name" value="ACP-like"/>
    <property type="match status" value="1"/>
</dbReference>
<dbReference type="InterPro" id="IPR009081">
    <property type="entry name" value="PP-bd_ACP"/>
</dbReference>
<name>A0A1M6PY52_REIAG</name>
<proteinExistence type="predicted"/>
<reference evidence="5" key="1">
    <citation type="submission" date="2016-11" db="EMBL/GenBank/DDBJ databases">
        <authorList>
            <person name="Varghese N."/>
            <person name="Submissions S."/>
        </authorList>
    </citation>
    <scope>NUCLEOTIDE SEQUENCE [LARGE SCALE GENOMIC DNA]</scope>
    <source>
        <strain evidence="5">DSM 26134</strain>
    </source>
</reference>
<sequence length="94" mass="10740">MAVRIQPLLLRNMSREEVVETVNGFLAEEFEVEVEALDPNGVLHETLDLDSLDYVDLVVVIESHFGFKVTGEDFKSISTLNDFYDFIVNKHEHA</sequence>
<evidence type="ECO:0000259" key="3">
    <source>
        <dbReference type="PROSITE" id="PS50075"/>
    </source>
</evidence>
<evidence type="ECO:0000313" key="5">
    <source>
        <dbReference type="Proteomes" id="UP000184474"/>
    </source>
</evidence>
<protein>
    <submittedName>
        <fullName evidence="4">Acyl carrier protein</fullName>
    </submittedName>
</protein>